<evidence type="ECO:0000256" key="4">
    <source>
        <dbReference type="ARBA" id="ARBA00060171"/>
    </source>
</evidence>
<dbReference type="GeneTree" id="ENSGT01030000234614"/>
<evidence type="ECO:0000256" key="5">
    <source>
        <dbReference type="ARBA" id="ARBA00074725"/>
    </source>
</evidence>
<feature type="region of interest" description="Disordered" evidence="6">
    <location>
        <begin position="248"/>
        <end position="283"/>
    </location>
</feature>
<dbReference type="InterPro" id="IPR050710">
    <property type="entry name" value="Band7/mec-2_domain"/>
</dbReference>
<evidence type="ECO:0000313" key="9">
    <source>
        <dbReference type="Proteomes" id="UP000001646"/>
    </source>
</evidence>
<dbReference type="InterPro" id="IPR036013">
    <property type="entry name" value="Band_7/SPFH_dom_sf"/>
</dbReference>
<reference evidence="8" key="3">
    <citation type="submission" date="2025-09" db="UniProtKB">
        <authorList>
            <consortium name="Ensembl"/>
        </authorList>
    </citation>
    <scope>IDENTIFICATION</scope>
</reference>
<evidence type="ECO:0000256" key="3">
    <source>
        <dbReference type="ARBA" id="ARBA00034476"/>
    </source>
</evidence>
<evidence type="ECO:0000256" key="1">
    <source>
        <dbReference type="ARBA" id="ARBA00008164"/>
    </source>
</evidence>
<dbReference type="Pfam" id="PF01145">
    <property type="entry name" value="Band_7"/>
    <property type="match status" value="1"/>
</dbReference>
<proteinExistence type="inferred from homology"/>
<dbReference type="InParanoid" id="H9GHC6"/>
<keyword evidence="9" id="KW-1185">Reference proteome</keyword>
<dbReference type="GO" id="GO:0005739">
    <property type="term" value="C:mitochondrion"/>
    <property type="evidence" value="ECO:0000318"/>
    <property type="project" value="GO_Central"/>
</dbReference>
<dbReference type="Gene3D" id="3.30.479.30">
    <property type="entry name" value="Band 7 domain"/>
    <property type="match status" value="1"/>
</dbReference>
<dbReference type="InterPro" id="IPR001972">
    <property type="entry name" value="Stomatin_HflK_fam"/>
</dbReference>
<feature type="domain" description="Band 7" evidence="7">
    <location>
        <begin position="1"/>
        <end position="146"/>
    </location>
</feature>
<dbReference type="InterPro" id="IPR001107">
    <property type="entry name" value="Band_7"/>
</dbReference>
<dbReference type="Proteomes" id="UP000001646">
    <property type="component" value="Unplaced"/>
</dbReference>
<evidence type="ECO:0000313" key="8">
    <source>
        <dbReference type="Ensembl" id="ENSACAP00000011035.3"/>
    </source>
</evidence>
<comment type="subcellular location">
    <subcellularLocation>
        <location evidence="3">Mitochondrion inner membrane</location>
        <topology evidence="3">Lipid-anchor</topology>
    </subcellularLocation>
</comment>
<dbReference type="GO" id="GO:0007005">
    <property type="term" value="P:mitochondrion organization"/>
    <property type="evidence" value="ECO:0000318"/>
    <property type="project" value="GO_Central"/>
</dbReference>
<dbReference type="FunFam" id="3.30.479.30:FF:000008">
    <property type="entry name" value="Stomatin-like protein 2, mitochondrial"/>
    <property type="match status" value="1"/>
</dbReference>
<dbReference type="PANTHER" id="PTHR43327:SF10">
    <property type="entry name" value="STOMATIN-LIKE PROTEIN 2, MITOCHONDRIAL"/>
    <property type="match status" value="1"/>
</dbReference>
<keyword evidence="2" id="KW-0496">Mitochondrion</keyword>
<dbReference type="PRINTS" id="PR00721">
    <property type="entry name" value="STOMATIN"/>
</dbReference>
<name>H9GHC6_ANOCA</name>
<dbReference type="Ensembl" id="ENSACAT00000011263.3">
    <property type="protein sequence ID" value="ENSACAP00000011035.3"/>
    <property type="gene ID" value="ENSACAG00000011263.3"/>
</dbReference>
<dbReference type="PANTHER" id="PTHR43327">
    <property type="entry name" value="STOMATIN-LIKE PROTEIN 2, MITOCHONDRIAL"/>
    <property type="match status" value="1"/>
</dbReference>
<dbReference type="eggNOG" id="KOG2620">
    <property type="taxonomic scope" value="Eukaryota"/>
</dbReference>
<dbReference type="InterPro" id="IPR032435">
    <property type="entry name" value="STML2-like_C"/>
</dbReference>
<sequence>IYSALEEGADQILEPFLIPILDHIHYVQSLKKIVINVPEQSAVIYDNMTLQIDSVLYLRIMDPYKASYGVEDPEYAITQLAQTTMRLELGKLSLDKVFWERESLNASIVDAINQASDYWGIGCLCYKIKDIQVLSRVKEAVMYMQVEAERRKRATVLELEITLESAISEAEGQKQAQILASEAEKAEQINQVAGEASAFVVKAKAKAEQYVSAFSKLVKESNTVLCPSSTGDISSMVAQAMGIYKSLSKAQPPKAPEATTVPSFQAQQPFSIEPSETDQPASS</sequence>
<protein>
    <recommendedName>
        <fullName evidence="5">Stomatin-like protein 2, mitochondrial</fullName>
    </recommendedName>
</protein>
<feature type="compositionally biased region" description="Polar residues" evidence="6">
    <location>
        <begin position="260"/>
        <end position="270"/>
    </location>
</feature>
<dbReference type="SUPFAM" id="SSF117892">
    <property type="entry name" value="Band 7/SPFH domain"/>
    <property type="match status" value="1"/>
</dbReference>
<dbReference type="SMART" id="SM00244">
    <property type="entry name" value="PHB"/>
    <property type="match status" value="1"/>
</dbReference>
<reference evidence="8" key="1">
    <citation type="submission" date="2009-12" db="EMBL/GenBank/DDBJ databases">
        <title>The Genome Sequence of Anolis carolinensis (Green Anole Lizard).</title>
        <authorList>
            <consortium name="The Genome Sequencing Platform"/>
            <person name="Di Palma F."/>
            <person name="Alfoldi J."/>
            <person name="Heiman D."/>
            <person name="Young S."/>
            <person name="Grabherr M."/>
            <person name="Johnson J."/>
            <person name="Lander E.S."/>
            <person name="Lindblad-Toh K."/>
        </authorList>
    </citation>
    <scope>NUCLEOTIDE SEQUENCE [LARGE SCALE GENOMIC DNA]</scope>
    <source>
        <strain evidence="8">JBL SC #1</strain>
    </source>
</reference>
<evidence type="ECO:0000256" key="6">
    <source>
        <dbReference type="SAM" id="MobiDB-lite"/>
    </source>
</evidence>
<dbReference type="STRING" id="28377.ENSACAP00000011035"/>
<accession>H9GHC6</accession>
<comment type="similarity">
    <text evidence="1">Belongs to the band 7/mec-2 family.</text>
</comment>
<evidence type="ECO:0000256" key="2">
    <source>
        <dbReference type="ARBA" id="ARBA00023128"/>
    </source>
</evidence>
<evidence type="ECO:0000259" key="7">
    <source>
        <dbReference type="SMART" id="SM00244"/>
    </source>
</evidence>
<dbReference type="Pfam" id="PF16200">
    <property type="entry name" value="Band_7_C"/>
    <property type="match status" value="1"/>
</dbReference>
<dbReference type="HOGENOM" id="CLU_024949_1_0_1"/>
<dbReference type="Bgee" id="ENSACAG00000011263">
    <property type="expression patterns" value="Expressed in embryonic post-anal tail and 3 other cell types or tissues"/>
</dbReference>
<organism evidence="8 9">
    <name type="scientific">Anolis carolinensis</name>
    <name type="common">Green anole</name>
    <name type="synonym">American chameleon</name>
    <dbReference type="NCBI Taxonomy" id="28377"/>
    <lineage>
        <taxon>Eukaryota</taxon>
        <taxon>Metazoa</taxon>
        <taxon>Chordata</taxon>
        <taxon>Craniata</taxon>
        <taxon>Vertebrata</taxon>
        <taxon>Euteleostomi</taxon>
        <taxon>Lepidosauria</taxon>
        <taxon>Squamata</taxon>
        <taxon>Bifurcata</taxon>
        <taxon>Unidentata</taxon>
        <taxon>Episquamata</taxon>
        <taxon>Toxicofera</taxon>
        <taxon>Iguania</taxon>
        <taxon>Dactyloidae</taxon>
        <taxon>Anolis</taxon>
    </lineage>
</organism>
<dbReference type="AlphaFoldDB" id="H9GHC6"/>
<reference evidence="8" key="2">
    <citation type="submission" date="2025-08" db="UniProtKB">
        <authorList>
            <consortium name="Ensembl"/>
        </authorList>
    </citation>
    <scope>IDENTIFICATION</scope>
</reference>
<comment type="function">
    <text evidence="4">Mitochondrial protein that probably regulates the biogenesis and the activity of mitochondria. Stimulates cardiolipin biosynthesis, binds cardiolipin-enriched membranes where it recruits and stabilizes some proteins including prohibitin and may therefore act in the organization of functional microdomains in mitochondrial membranes. Through regulation of the mitochondrial function may play a role into several biological processes including cell migration, cell proliferation, T-cell activation, calcium homeostasis and cellular response to stress. May play a role in calcium homeostasis through negative regulation of calcium efflux from mitochondria. Required for mitochondrial hyperfusion a pro-survival cellular response to stress which results in increased ATP production by mitochondria. May also regulate the organization of functional domains at the plasma membrane and play a role in T-cell activation through association with the T-cell receptor signaling complex and its regulation.</text>
</comment>
<dbReference type="CDD" id="cd08829">
    <property type="entry name" value="SPFH_paraslipin"/>
    <property type="match status" value="1"/>
</dbReference>
<dbReference type="GO" id="GO:0005743">
    <property type="term" value="C:mitochondrial inner membrane"/>
    <property type="evidence" value="ECO:0007669"/>
    <property type="project" value="UniProtKB-SubCell"/>
</dbReference>